<dbReference type="Gene3D" id="1.10.630.10">
    <property type="entry name" value="Cytochrome P450"/>
    <property type="match status" value="1"/>
</dbReference>
<dbReference type="Pfam" id="PF00067">
    <property type="entry name" value="p450"/>
    <property type="match status" value="1"/>
</dbReference>
<comment type="similarity">
    <text evidence="2">Belongs to the cytochrome P450 family.</text>
</comment>
<evidence type="ECO:0000256" key="2">
    <source>
        <dbReference type="ARBA" id="ARBA00010617"/>
    </source>
</evidence>
<keyword evidence="4" id="KW-0479">Metal-binding</keyword>
<keyword evidence="5" id="KW-0560">Oxidoreductase</keyword>
<comment type="caution">
    <text evidence="8">The sequence shown here is derived from an EMBL/GenBank/DDBJ whole genome shotgun (WGS) entry which is preliminary data.</text>
</comment>
<name>A0ABN8RC05_9CNID</name>
<dbReference type="SUPFAM" id="SSF48264">
    <property type="entry name" value="Cytochrome P450"/>
    <property type="match status" value="1"/>
</dbReference>
<evidence type="ECO:0000313" key="8">
    <source>
        <dbReference type="EMBL" id="CAH3175363.1"/>
    </source>
</evidence>
<protein>
    <submittedName>
        <fullName evidence="8">Uncharacterized protein</fullName>
    </submittedName>
</protein>
<dbReference type="EMBL" id="CALNXI010001704">
    <property type="protein sequence ID" value="CAH3175363.1"/>
    <property type="molecule type" value="Genomic_DNA"/>
</dbReference>
<dbReference type="PRINTS" id="PR00385">
    <property type="entry name" value="P450"/>
</dbReference>
<keyword evidence="6" id="KW-0408">Iron</keyword>
<sequence>MLFSRVACHRTQYLKLLLLHWRSRSTDSRLFDGVRAFEDIPEPNGWKLMHDLFTKTERFAKGYKLFERLFEELGPIYKESVLSSPKTTVHVIEPEDIEKVFRAEGKYPRRLQLDIWLEYRKRSNYFPGLILLDGEEWNRVRQKIAPKMMRPKIVEENIANFNAVSKDAVARLARLNDASEQNDYMPDLEKEVNRWSLEGIGTVAFDSRFGLYEDTPPQEALEFTKAVDDFFELSQQLLYSILNRVALKYIDTPKYKKFSKNYDTILDIGQRFVEKKMTEVKEMTEKGIDLADAQVVPLLTYLLMKEDNTPEEVNALAIDVVFAGVDTTSSATLWWLCNLARFPEVQENLYQEIQSVLGKDDDVLPSHLAKLRYLKACLKESMRLNPTFPVMSRILEEDVVLSGYNVPANTLIVLEFYATTRSDKYFKDPLDFKPERWLRESKEAHPFSHLQFGFGPRMRVGKKRSYSCISNLFYFFLLQLLQRFRLAYHHEPLDLRHKLLTVPDQPVKIKFVDRL</sequence>
<dbReference type="InterPro" id="IPR036396">
    <property type="entry name" value="Cyt_P450_sf"/>
</dbReference>
<dbReference type="InterPro" id="IPR050479">
    <property type="entry name" value="CYP11_CYP27_families"/>
</dbReference>
<proteinExistence type="inferred from homology"/>
<gene>
    <name evidence="8" type="ORF">PEVE_00010098</name>
</gene>
<dbReference type="CDD" id="cd11054">
    <property type="entry name" value="CYP24A1-like"/>
    <property type="match status" value="1"/>
</dbReference>
<keyword evidence="3" id="KW-0349">Heme</keyword>
<evidence type="ECO:0000256" key="3">
    <source>
        <dbReference type="ARBA" id="ARBA00022617"/>
    </source>
</evidence>
<evidence type="ECO:0000256" key="4">
    <source>
        <dbReference type="ARBA" id="ARBA00022723"/>
    </source>
</evidence>
<dbReference type="InterPro" id="IPR002401">
    <property type="entry name" value="Cyt_P450_E_grp-I"/>
</dbReference>
<comment type="cofactor">
    <cofactor evidence="1">
        <name>heme</name>
        <dbReference type="ChEBI" id="CHEBI:30413"/>
    </cofactor>
</comment>
<keyword evidence="7" id="KW-0503">Monooxygenase</keyword>
<evidence type="ECO:0000256" key="1">
    <source>
        <dbReference type="ARBA" id="ARBA00001971"/>
    </source>
</evidence>
<accession>A0ABN8RC05</accession>
<evidence type="ECO:0000256" key="6">
    <source>
        <dbReference type="ARBA" id="ARBA00023004"/>
    </source>
</evidence>
<evidence type="ECO:0000256" key="7">
    <source>
        <dbReference type="ARBA" id="ARBA00023033"/>
    </source>
</evidence>
<keyword evidence="9" id="KW-1185">Reference proteome</keyword>
<dbReference type="Proteomes" id="UP001159427">
    <property type="component" value="Unassembled WGS sequence"/>
</dbReference>
<evidence type="ECO:0000256" key="5">
    <source>
        <dbReference type="ARBA" id="ARBA00023002"/>
    </source>
</evidence>
<organism evidence="8 9">
    <name type="scientific">Porites evermanni</name>
    <dbReference type="NCBI Taxonomy" id="104178"/>
    <lineage>
        <taxon>Eukaryota</taxon>
        <taxon>Metazoa</taxon>
        <taxon>Cnidaria</taxon>
        <taxon>Anthozoa</taxon>
        <taxon>Hexacorallia</taxon>
        <taxon>Scleractinia</taxon>
        <taxon>Fungiina</taxon>
        <taxon>Poritidae</taxon>
        <taxon>Porites</taxon>
    </lineage>
</organism>
<dbReference type="PRINTS" id="PR00463">
    <property type="entry name" value="EP450I"/>
</dbReference>
<evidence type="ECO:0000313" key="9">
    <source>
        <dbReference type="Proteomes" id="UP001159427"/>
    </source>
</evidence>
<dbReference type="PANTHER" id="PTHR24279:SF120">
    <property type="entry name" value="CYTOCHROME P450"/>
    <property type="match status" value="1"/>
</dbReference>
<dbReference type="InterPro" id="IPR001128">
    <property type="entry name" value="Cyt_P450"/>
</dbReference>
<dbReference type="PANTHER" id="PTHR24279">
    <property type="entry name" value="CYTOCHROME P450"/>
    <property type="match status" value="1"/>
</dbReference>
<reference evidence="8 9" key="1">
    <citation type="submission" date="2022-05" db="EMBL/GenBank/DDBJ databases">
        <authorList>
            <consortium name="Genoscope - CEA"/>
            <person name="William W."/>
        </authorList>
    </citation>
    <scope>NUCLEOTIDE SEQUENCE [LARGE SCALE GENOMIC DNA]</scope>
</reference>